<dbReference type="EC" id="3.1.12.1" evidence="3 13"/>
<evidence type="ECO:0000256" key="9">
    <source>
        <dbReference type="ARBA" id="ARBA00023004"/>
    </source>
</evidence>
<dbReference type="GO" id="GO:0046872">
    <property type="term" value="F:metal ion binding"/>
    <property type="evidence" value="ECO:0007669"/>
    <property type="project" value="UniProtKB-KW"/>
</dbReference>
<comment type="caution">
    <text evidence="15">The sequence shown here is derived from an EMBL/GenBank/DDBJ whole genome shotgun (WGS) entry which is preliminary data.</text>
</comment>
<comment type="cofactor">
    <cofactor evidence="13">
        <name>iron-sulfur cluster</name>
        <dbReference type="ChEBI" id="CHEBI:30408"/>
    </cofactor>
</comment>
<dbReference type="HOGENOM" id="CLU_102055_1_1_0"/>
<keyword evidence="7 13" id="KW-0378">Hydrolase</keyword>
<dbReference type="GO" id="GO:0051607">
    <property type="term" value="P:defense response to virus"/>
    <property type="evidence" value="ECO:0007669"/>
    <property type="project" value="UniProtKB-KW"/>
</dbReference>
<organism evidence="15 16">
    <name type="scientific">Oscillochloris trichoides DG-6</name>
    <dbReference type="NCBI Taxonomy" id="765420"/>
    <lineage>
        <taxon>Bacteria</taxon>
        <taxon>Bacillati</taxon>
        <taxon>Chloroflexota</taxon>
        <taxon>Chloroflexia</taxon>
        <taxon>Chloroflexales</taxon>
        <taxon>Chloroflexineae</taxon>
        <taxon>Oscillochloridaceae</taxon>
        <taxon>Oscillochloris</taxon>
    </lineage>
</organism>
<keyword evidence="10 13" id="KW-0411">Iron-sulfur</keyword>
<evidence type="ECO:0000256" key="6">
    <source>
        <dbReference type="ARBA" id="ARBA00022723"/>
    </source>
</evidence>
<dbReference type="NCBIfam" id="TIGR00372">
    <property type="entry name" value="cas4"/>
    <property type="match status" value="1"/>
</dbReference>
<accession>E1IAD4</accession>
<keyword evidence="9 13" id="KW-0408">Iron</keyword>
<proteinExistence type="inferred from homology"/>
<feature type="domain" description="DUF83" evidence="14">
    <location>
        <begin position="13"/>
        <end position="186"/>
    </location>
</feature>
<dbReference type="InterPro" id="IPR022765">
    <property type="entry name" value="Dna2/Cas4_DUF83"/>
</dbReference>
<dbReference type="InterPro" id="IPR051827">
    <property type="entry name" value="Cas4_exonuclease"/>
</dbReference>
<evidence type="ECO:0000256" key="11">
    <source>
        <dbReference type="ARBA" id="ARBA00023118"/>
    </source>
</evidence>
<dbReference type="GO" id="GO:0051536">
    <property type="term" value="F:iron-sulfur cluster binding"/>
    <property type="evidence" value="ECO:0007669"/>
    <property type="project" value="UniProtKB-KW"/>
</dbReference>
<gene>
    <name evidence="15" type="ORF">OSCT_0285</name>
</gene>
<keyword evidence="8 13" id="KW-0269">Exonuclease</keyword>
<protein>
    <recommendedName>
        <fullName evidence="4 13">CRISPR-associated exonuclease Cas4</fullName>
        <ecNumber evidence="3 13">3.1.12.1</ecNumber>
    </recommendedName>
</protein>
<name>E1IAD4_9CHLR</name>
<keyword evidence="12 13" id="KW-0464">Manganese</keyword>
<keyword evidence="11 13" id="KW-0051">Antiviral defense</keyword>
<comment type="similarity">
    <text evidence="2 13">Belongs to the CRISPR-associated exonuclease Cas4 family.</text>
</comment>
<dbReference type="Proteomes" id="UP000054010">
    <property type="component" value="Unassembled WGS sequence"/>
</dbReference>
<comment type="cofactor">
    <cofactor evidence="13">
        <name>Mg(2+)</name>
        <dbReference type="ChEBI" id="CHEBI:18420"/>
    </cofactor>
    <cofactor evidence="13">
        <name>Mn(2+)</name>
        <dbReference type="ChEBI" id="CHEBI:29035"/>
    </cofactor>
    <text evidence="13">Mg(2+) or Mn(2+) required for ssDNA cleavage activity.</text>
</comment>
<evidence type="ECO:0000313" key="15">
    <source>
        <dbReference type="EMBL" id="EFO81888.1"/>
    </source>
</evidence>
<keyword evidence="5 13" id="KW-0540">Nuclease</keyword>
<evidence type="ECO:0000256" key="7">
    <source>
        <dbReference type="ARBA" id="ARBA00022801"/>
    </source>
</evidence>
<dbReference type="STRING" id="765420.OSCT_0285"/>
<dbReference type="Pfam" id="PF01930">
    <property type="entry name" value="Cas_Cas4"/>
    <property type="match status" value="1"/>
</dbReference>
<dbReference type="PANTHER" id="PTHR36531">
    <property type="entry name" value="CRISPR-ASSOCIATED EXONUCLEASE CAS4"/>
    <property type="match status" value="1"/>
</dbReference>
<evidence type="ECO:0000259" key="14">
    <source>
        <dbReference type="Pfam" id="PF01930"/>
    </source>
</evidence>
<evidence type="ECO:0000256" key="4">
    <source>
        <dbReference type="ARBA" id="ARBA00020049"/>
    </source>
</evidence>
<dbReference type="AlphaFoldDB" id="E1IAD4"/>
<evidence type="ECO:0000256" key="2">
    <source>
        <dbReference type="ARBA" id="ARBA00009189"/>
    </source>
</evidence>
<dbReference type="OrthoDB" id="9781776at2"/>
<keyword evidence="6 13" id="KW-0479">Metal-binding</keyword>
<evidence type="ECO:0000256" key="12">
    <source>
        <dbReference type="ARBA" id="ARBA00023211"/>
    </source>
</evidence>
<dbReference type="eggNOG" id="COG1468">
    <property type="taxonomic scope" value="Bacteria"/>
</dbReference>
<dbReference type="GO" id="GO:0004527">
    <property type="term" value="F:exonuclease activity"/>
    <property type="evidence" value="ECO:0007669"/>
    <property type="project" value="UniProtKB-KW"/>
</dbReference>
<dbReference type="EMBL" id="ADVR01000004">
    <property type="protein sequence ID" value="EFO81888.1"/>
    <property type="molecule type" value="Genomic_DNA"/>
</dbReference>
<dbReference type="PANTHER" id="PTHR36531:SF6">
    <property type="entry name" value="DNA REPLICATION ATP-DEPENDENT HELICASE_NUCLEASE DNA2"/>
    <property type="match status" value="1"/>
</dbReference>
<evidence type="ECO:0000256" key="1">
    <source>
        <dbReference type="ARBA" id="ARBA00001966"/>
    </source>
</evidence>
<dbReference type="InterPro" id="IPR013343">
    <property type="entry name" value="CRISPR-assoc_prot_Cas4"/>
</dbReference>
<comment type="cofactor">
    <cofactor evidence="1">
        <name>[4Fe-4S] cluster</name>
        <dbReference type="ChEBI" id="CHEBI:49883"/>
    </cofactor>
</comment>
<sequence>MQDNSIDYIPLAMLNALAYCPRRFGYEFIQAEMLLNEHVVEGTLRHQGVDLGGTVWLTDAVQERRVYVWSERLKIAGFCDLVEVRAGQQYPVEYKKGRPGRWKNDHAQLCAQALCLEERTGQSIERGYIFYFATRRREEVVLSDALRAEVEELSAEAHRLAAQGILPPPTSNPAKCRDCSLEPLCLPEELRQLADGKPRWEQQI</sequence>
<evidence type="ECO:0000313" key="16">
    <source>
        <dbReference type="Proteomes" id="UP000054010"/>
    </source>
</evidence>
<keyword evidence="16" id="KW-1185">Reference proteome</keyword>
<dbReference type="Gene3D" id="3.90.320.10">
    <property type="match status" value="1"/>
</dbReference>
<evidence type="ECO:0000256" key="5">
    <source>
        <dbReference type="ARBA" id="ARBA00022722"/>
    </source>
</evidence>
<evidence type="ECO:0000256" key="10">
    <source>
        <dbReference type="ARBA" id="ARBA00023014"/>
    </source>
</evidence>
<evidence type="ECO:0000256" key="13">
    <source>
        <dbReference type="RuleBase" id="RU365022"/>
    </source>
</evidence>
<evidence type="ECO:0000256" key="3">
    <source>
        <dbReference type="ARBA" id="ARBA00012768"/>
    </source>
</evidence>
<reference evidence="15 16" key="1">
    <citation type="journal article" date="2011" name="J. Bacteriol.">
        <title>Draft genome sequence of the anoxygenic filamentous phototrophic bacterium Oscillochloris trichoides subsp. DG-6.</title>
        <authorList>
            <person name="Kuznetsov B.B."/>
            <person name="Ivanovsky R.N."/>
            <person name="Keppen O.I."/>
            <person name="Sukhacheva M.V."/>
            <person name="Bumazhkin B.K."/>
            <person name="Patutina E.O."/>
            <person name="Beletsky A.V."/>
            <person name="Mardanov A.V."/>
            <person name="Baslerov R.V."/>
            <person name="Panteleeva A.N."/>
            <person name="Kolganova T.V."/>
            <person name="Ravin N.V."/>
            <person name="Skryabin K.G."/>
        </authorList>
    </citation>
    <scope>NUCLEOTIDE SEQUENCE [LARGE SCALE GENOMIC DNA]</scope>
    <source>
        <strain evidence="15 16">DG-6</strain>
    </source>
</reference>
<dbReference type="InterPro" id="IPR011604">
    <property type="entry name" value="PDDEXK-like_dom_sf"/>
</dbReference>
<comment type="function">
    <text evidence="13">CRISPR (clustered regularly interspaced short palindromic repeat) is an adaptive immune system that provides protection against mobile genetic elements (viruses, transposable elements and conjugative plasmids). CRISPR clusters contain sequences complementary to antecedent mobile elements and target invading nucleic acids. CRISPR clusters are transcribed and processed into CRISPR RNA (crRNA).</text>
</comment>
<evidence type="ECO:0000256" key="8">
    <source>
        <dbReference type="ARBA" id="ARBA00022839"/>
    </source>
</evidence>